<name>A0A1U6HE66_9SPHN</name>
<dbReference type="SUPFAM" id="SSF46565">
    <property type="entry name" value="Chaperone J-domain"/>
    <property type="match status" value="1"/>
</dbReference>
<dbReference type="EMBL" id="FVZE01000002">
    <property type="protein sequence ID" value="SLJ94087.1"/>
    <property type="molecule type" value="Genomic_DNA"/>
</dbReference>
<feature type="domain" description="J" evidence="1">
    <location>
        <begin position="37"/>
        <end position="97"/>
    </location>
</feature>
<protein>
    <submittedName>
        <fullName evidence="2">DnaJ domain-containing protein</fullName>
    </submittedName>
</protein>
<reference evidence="3" key="1">
    <citation type="submission" date="2017-02" db="EMBL/GenBank/DDBJ databases">
        <authorList>
            <person name="Varghese N."/>
            <person name="Submissions S."/>
        </authorList>
    </citation>
    <scope>NUCLEOTIDE SEQUENCE [LARGE SCALE GENOMIC DNA]</scope>
    <source>
        <strain evidence="3">SM117</strain>
    </source>
</reference>
<organism evidence="2 3">
    <name type="scientific">Novosphingobium mathurense</name>
    <dbReference type="NCBI Taxonomy" id="428990"/>
    <lineage>
        <taxon>Bacteria</taxon>
        <taxon>Pseudomonadati</taxon>
        <taxon>Pseudomonadota</taxon>
        <taxon>Alphaproteobacteria</taxon>
        <taxon>Sphingomonadales</taxon>
        <taxon>Sphingomonadaceae</taxon>
        <taxon>Novosphingobium</taxon>
    </lineage>
</organism>
<dbReference type="SMART" id="SM00271">
    <property type="entry name" value="DnaJ"/>
    <property type="match status" value="1"/>
</dbReference>
<evidence type="ECO:0000313" key="3">
    <source>
        <dbReference type="Proteomes" id="UP000190989"/>
    </source>
</evidence>
<evidence type="ECO:0000313" key="2">
    <source>
        <dbReference type="EMBL" id="SLJ94087.1"/>
    </source>
</evidence>
<dbReference type="PROSITE" id="PS50076">
    <property type="entry name" value="DNAJ_2"/>
    <property type="match status" value="1"/>
</dbReference>
<dbReference type="InterPro" id="IPR036869">
    <property type="entry name" value="J_dom_sf"/>
</dbReference>
<dbReference type="CDD" id="cd06257">
    <property type="entry name" value="DnaJ"/>
    <property type="match status" value="1"/>
</dbReference>
<accession>A0A1U6HE66</accession>
<proteinExistence type="predicted"/>
<sequence length="97" mass="10867">MKFLWLAALACIAWKLAFGRWPWESRKRSGKAFPRARARALLGVSEGASRKDILEAHKRLVAQVHPDRGGSNEKVHEANEARDILLANLPQDSTPKP</sequence>
<keyword evidence="3" id="KW-1185">Reference proteome</keyword>
<evidence type="ECO:0000259" key="1">
    <source>
        <dbReference type="PROSITE" id="PS50076"/>
    </source>
</evidence>
<dbReference type="AlphaFoldDB" id="A0A1U6HE66"/>
<dbReference type="Gene3D" id="1.10.287.110">
    <property type="entry name" value="DnaJ domain"/>
    <property type="match status" value="1"/>
</dbReference>
<dbReference type="RefSeq" id="WP_079730009.1">
    <property type="nucleotide sequence ID" value="NZ_FVZE01000002.1"/>
</dbReference>
<dbReference type="Proteomes" id="UP000190989">
    <property type="component" value="Unassembled WGS sequence"/>
</dbReference>
<dbReference type="STRING" id="428990.SAMN06295987_102231"/>
<dbReference type="InterPro" id="IPR001623">
    <property type="entry name" value="DnaJ_domain"/>
</dbReference>
<dbReference type="Pfam" id="PF00226">
    <property type="entry name" value="DnaJ"/>
    <property type="match status" value="1"/>
</dbReference>
<gene>
    <name evidence="2" type="ORF">SAMN06295987_102231</name>
</gene>